<dbReference type="AlphaFoldDB" id="A0A6J7D8M4"/>
<accession>A0A6J7D8M4</accession>
<gene>
    <name evidence="3" type="ORF">UFOPK3402_00482</name>
</gene>
<dbReference type="SUPFAM" id="SSF69593">
    <property type="entry name" value="Glycerol-3-phosphate (1)-acyltransferase"/>
    <property type="match status" value="1"/>
</dbReference>
<dbReference type="SMART" id="SM00563">
    <property type="entry name" value="PlsC"/>
    <property type="match status" value="1"/>
</dbReference>
<feature type="domain" description="Phospholipid/glycerol acyltransferase" evidence="2">
    <location>
        <begin position="132"/>
        <end position="251"/>
    </location>
</feature>
<dbReference type="GO" id="GO:0016020">
    <property type="term" value="C:membrane"/>
    <property type="evidence" value="ECO:0007669"/>
    <property type="project" value="TreeGrafter"/>
</dbReference>
<protein>
    <submittedName>
        <fullName evidence="3">Unannotated protein</fullName>
    </submittedName>
</protein>
<dbReference type="InterPro" id="IPR002123">
    <property type="entry name" value="Plipid/glycerol_acylTrfase"/>
</dbReference>
<evidence type="ECO:0000259" key="2">
    <source>
        <dbReference type="SMART" id="SM00563"/>
    </source>
</evidence>
<reference evidence="3" key="1">
    <citation type="submission" date="2020-05" db="EMBL/GenBank/DDBJ databases">
        <authorList>
            <person name="Chiriac C."/>
            <person name="Salcher M."/>
            <person name="Ghai R."/>
            <person name="Kavagutti S V."/>
        </authorList>
    </citation>
    <scope>NUCLEOTIDE SEQUENCE</scope>
</reference>
<proteinExistence type="predicted"/>
<dbReference type="Pfam" id="PF01553">
    <property type="entry name" value="Acyltransferase"/>
    <property type="match status" value="1"/>
</dbReference>
<sequence length="345" mass="37607">MSPEARIIPIDAAANRLSPSKAARLVGNTGPQPAARRSTKVASAPPAGEATPPVEPPSDSELSALPDELRATLEQVWEFIERRRAGDYAVDEFGFDAELNDHVLMAILRPLYRSWFRVESSGLENVPATTGALVVANHSGTVAFDAMMTQVALLDDHPAHRHLRMLGANLVFQTPFLGELARKAGHTLACTPDAERLLGRGEVVGVWPEGFKGIGKPFSDRYKLQRFGRGGFVAAALRMKAPIIPTAIVGAEEIYPMIANAKTVARLLGLPYFPITPTFPMLGPLGLVPLPSKWFIHFGDPIPTDQYPDGAADDPMLVFNLTDQVREQIQQSLYRLLMKRPSVFG</sequence>
<dbReference type="CDD" id="cd07987">
    <property type="entry name" value="LPLAT_MGAT-like"/>
    <property type="match status" value="1"/>
</dbReference>
<evidence type="ECO:0000256" key="1">
    <source>
        <dbReference type="SAM" id="MobiDB-lite"/>
    </source>
</evidence>
<dbReference type="PANTHER" id="PTHR22753:SF14">
    <property type="entry name" value="MONOACYLGLYCEROL_DIACYLGLYCEROL O-ACYLTRANSFERASE"/>
    <property type="match status" value="1"/>
</dbReference>
<dbReference type="EMBL" id="CAFBLS010000040">
    <property type="protein sequence ID" value="CAB4866581.1"/>
    <property type="molecule type" value="Genomic_DNA"/>
</dbReference>
<feature type="region of interest" description="Disordered" evidence="1">
    <location>
        <begin position="19"/>
        <end position="62"/>
    </location>
</feature>
<dbReference type="GO" id="GO:0016746">
    <property type="term" value="F:acyltransferase activity"/>
    <property type="evidence" value="ECO:0007669"/>
    <property type="project" value="InterPro"/>
</dbReference>
<evidence type="ECO:0000313" key="3">
    <source>
        <dbReference type="EMBL" id="CAB4866581.1"/>
    </source>
</evidence>
<name>A0A6J7D8M4_9ZZZZ</name>
<dbReference type="PANTHER" id="PTHR22753">
    <property type="entry name" value="TRANSMEMBRANE PROTEIN 68"/>
    <property type="match status" value="1"/>
</dbReference>
<organism evidence="3">
    <name type="scientific">freshwater metagenome</name>
    <dbReference type="NCBI Taxonomy" id="449393"/>
    <lineage>
        <taxon>unclassified sequences</taxon>
        <taxon>metagenomes</taxon>
        <taxon>ecological metagenomes</taxon>
    </lineage>
</organism>